<gene>
    <name evidence="4" type="ordered locus">Deba_2683</name>
</gene>
<feature type="signal peptide" evidence="3">
    <location>
        <begin position="1"/>
        <end position="25"/>
    </location>
</feature>
<dbReference type="Proteomes" id="UP000009047">
    <property type="component" value="Chromosome"/>
</dbReference>
<keyword evidence="3" id="KW-0732">Signal</keyword>
<evidence type="ECO:0000256" key="2">
    <source>
        <dbReference type="SAM" id="Phobius"/>
    </source>
</evidence>
<organism evidence="4 5">
    <name type="scientific">Desulfarculus baarsii (strain ATCC 33931 / DSM 2075 / LMG 7858 / VKM B-1802 / 2st14)</name>
    <dbReference type="NCBI Taxonomy" id="644282"/>
    <lineage>
        <taxon>Bacteria</taxon>
        <taxon>Pseudomonadati</taxon>
        <taxon>Thermodesulfobacteriota</taxon>
        <taxon>Desulfarculia</taxon>
        <taxon>Desulfarculales</taxon>
        <taxon>Desulfarculaceae</taxon>
        <taxon>Desulfarculus</taxon>
    </lineage>
</organism>
<feature type="transmembrane region" description="Helical" evidence="2">
    <location>
        <begin position="178"/>
        <end position="200"/>
    </location>
</feature>
<dbReference type="RefSeq" id="WP_013259476.1">
    <property type="nucleotide sequence ID" value="NC_014365.1"/>
</dbReference>
<dbReference type="AlphaFoldDB" id="E1QKE4"/>
<evidence type="ECO:0000313" key="5">
    <source>
        <dbReference type="Proteomes" id="UP000009047"/>
    </source>
</evidence>
<name>E1QKE4_DESB2</name>
<feature type="compositionally biased region" description="Low complexity" evidence="1">
    <location>
        <begin position="111"/>
        <end position="132"/>
    </location>
</feature>
<protein>
    <recommendedName>
        <fullName evidence="6">Nickel transport protein</fullName>
    </recommendedName>
</protein>
<dbReference type="HOGENOM" id="CLU_083845_1_0_7"/>
<proteinExistence type="predicted"/>
<dbReference type="eggNOG" id="COG0310">
    <property type="taxonomic scope" value="Bacteria"/>
</dbReference>
<feature type="chain" id="PRO_5003150420" description="Nickel transport protein" evidence="3">
    <location>
        <begin position="26"/>
        <end position="205"/>
    </location>
</feature>
<sequence length="205" mass="21370">MQNKFAIGFIFALAVSILCCAPAWAHKVGVYAYAEGDKLMGEGYFSGGDKAMHCPVKLYDNQGKLIAEGQTDANGAFALPLPQAAPPLKLLLDAGEGHRAEYEVTAEDLGQSAEQAATPAAQQASPAPATEQNASTPAAGAMAIDAAQLERIVSQAVEQKVGPLRAQLTKLAANQPSLLNQIIGGLGWILGLVGIAAFFLGRRQK</sequence>
<evidence type="ECO:0000256" key="3">
    <source>
        <dbReference type="SAM" id="SignalP"/>
    </source>
</evidence>
<reference evidence="4 5" key="1">
    <citation type="journal article" date="2010" name="Stand. Genomic Sci.">
        <title>Complete genome sequence of Desulfarculus baarsii type strain (2st14).</title>
        <authorList>
            <person name="Sun H."/>
            <person name="Spring S."/>
            <person name="Lapidus A."/>
            <person name="Davenport K."/>
            <person name="Del Rio T.G."/>
            <person name="Tice H."/>
            <person name="Nolan M."/>
            <person name="Copeland A."/>
            <person name="Cheng J.F."/>
            <person name="Lucas S."/>
            <person name="Tapia R."/>
            <person name="Goodwin L."/>
            <person name="Pitluck S."/>
            <person name="Ivanova N."/>
            <person name="Pagani I."/>
            <person name="Mavromatis K."/>
            <person name="Ovchinnikova G."/>
            <person name="Pati A."/>
            <person name="Chen A."/>
            <person name="Palaniappan K."/>
            <person name="Hauser L."/>
            <person name="Chang Y.J."/>
            <person name="Jeffries C.D."/>
            <person name="Detter J.C."/>
            <person name="Han C."/>
            <person name="Rohde M."/>
            <person name="Brambilla E."/>
            <person name="Goker M."/>
            <person name="Woyke T."/>
            <person name="Bristow J."/>
            <person name="Eisen J.A."/>
            <person name="Markowitz V."/>
            <person name="Hugenholtz P."/>
            <person name="Kyrpides N.C."/>
            <person name="Klenk H.P."/>
            <person name="Land M."/>
        </authorList>
    </citation>
    <scope>NUCLEOTIDE SEQUENCE [LARGE SCALE GENOMIC DNA]</scope>
    <source>
        <strain evidence="5">ATCC 33931 / DSM 2075 / LMG 7858 / VKM B-1802 / 2st14</strain>
    </source>
</reference>
<feature type="region of interest" description="Disordered" evidence="1">
    <location>
        <begin position="109"/>
        <end position="139"/>
    </location>
</feature>
<keyword evidence="2" id="KW-0472">Membrane</keyword>
<keyword evidence="2" id="KW-1133">Transmembrane helix</keyword>
<keyword evidence="2" id="KW-0812">Transmembrane</keyword>
<evidence type="ECO:0000256" key="1">
    <source>
        <dbReference type="SAM" id="MobiDB-lite"/>
    </source>
</evidence>
<keyword evidence="5" id="KW-1185">Reference proteome</keyword>
<dbReference type="KEGG" id="dbr:Deba_2683"/>
<accession>E1QKE4</accession>
<dbReference type="EMBL" id="CP002085">
    <property type="protein sequence ID" value="ADK86037.1"/>
    <property type="molecule type" value="Genomic_DNA"/>
</dbReference>
<dbReference type="STRING" id="644282.Deba_2683"/>
<evidence type="ECO:0000313" key="4">
    <source>
        <dbReference type="EMBL" id="ADK86037.1"/>
    </source>
</evidence>
<evidence type="ECO:0008006" key="6">
    <source>
        <dbReference type="Google" id="ProtNLM"/>
    </source>
</evidence>
<dbReference type="OrthoDB" id="9795418at2"/>